<gene>
    <name evidence="1" type="ORF">KS4_24660</name>
</gene>
<protein>
    <submittedName>
        <fullName evidence="1">Glycerol-3-phosphate responsive antiterminator</fullName>
    </submittedName>
</protein>
<name>A0A517YW07_9BACT</name>
<dbReference type="Gene3D" id="3.20.20.70">
    <property type="entry name" value="Aldolase class I"/>
    <property type="match status" value="1"/>
</dbReference>
<evidence type="ECO:0000313" key="2">
    <source>
        <dbReference type="Proteomes" id="UP000317369"/>
    </source>
</evidence>
<dbReference type="EMBL" id="CP036425">
    <property type="protein sequence ID" value="QDU34398.1"/>
    <property type="molecule type" value="Genomic_DNA"/>
</dbReference>
<dbReference type="PANTHER" id="PTHR35787">
    <property type="entry name" value="GLYCEROL UPTAKE OPERON ANTITERMINATOR REGULATORY PROTEIN"/>
    <property type="match status" value="1"/>
</dbReference>
<dbReference type="InterPro" id="IPR006699">
    <property type="entry name" value="GlpP"/>
</dbReference>
<dbReference type="SUPFAM" id="SSF110391">
    <property type="entry name" value="GlpP-like"/>
    <property type="match status" value="1"/>
</dbReference>
<dbReference type="Pfam" id="PF04309">
    <property type="entry name" value="G3P_antiterm"/>
    <property type="match status" value="1"/>
</dbReference>
<dbReference type="GO" id="GO:0006071">
    <property type="term" value="P:glycerol metabolic process"/>
    <property type="evidence" value="ECO:0007669"/>
    <property type="project" value="InterPro"/>
</dbReference>
<accession>A0A517YW07</accession>
<dbReference type="Proteomes" id="UP000317369">
    <property type="component" value="Chromosome"/>
</dbReference>
<proteinExistence type="predicted"/>
<dbReference type="GO" id="GO:0006355">
    <property type="term" value="P:regulation of DNA-templated transcription"/>
    <property type="evidence" value="ECO:0007669"/>
    <property type="project" value="InterPro"/>
</dbReference>
<evidence type="ECO:0000313" key="1">
    <source>
        <dbReference type="EMBL" id="QDU34398.1"/>
    </source>
</evidence>
<organism evidence="1 2">
    <name type="scientific">Poriferisphaera corsica</name>
    <dbReference type="NCBI Taxonomy" id="2528020"/>
    <lineage>
        <taxon>Bacteria</taxon>
        <taxon>Pseudomonadati</taxon>
        <taxon>Planctomycetota</taxon>
        <taxon>Phycisphaerae</taxon>
        <taxon>Phycisphaerales</taxon>
        <taxon>Phycisphaeraceae</taxon>
        <taxon>Poriferisphaera</taxon>
    </lineage>
</organism>
<dbReference type="RefSeq" id="WP_145078180.1">
    <property type="nucleotide sequence ID" value="NZ_CP036425.1"/>
</dbReference>
<sequence length="199" mass="21252">MARKKPQSKPHAITFSKPVIPVLWDNDIPDNLLQAADAVFLQGGAISDLARILAPFETSAAKKIPLFLNIDLLAGLNSDEAALNYLTSAFPRITGIITTRHQLTNVAHRLGLAAIVRVFLQDSRALDRGIHIVKNNKPDALELLPGIAAAHVASDFLSLDIPILGGGLIKTAQTVESIINAGCSAVSTSKPDLWSLNLI</sequence>
<keyword evidence="2" id="KW-1185">Reference proteome</keyword>
<dbReference type="OrthoDB" id="276209at2"/>
<dbReference type="InterPro" id="IPR013785">
    <property type="entry name" value="Aldolase_TIM"/>
</dbReference>
<reference evidence="1 2" key="1">
    <citation type="submission" date="2019-02" db="EMBL/GenBank/DDBJ databases">
        <title>Deep-cultivation of Planctomycetes and their phenomic and genomic characterization uncovers novel biology.</title>
        <authorList>
            <person name="Wiegand S."/>
            <person name="Jogler M."/>
            <person name="Boedeker C."/>
            <person name="Pinto D."/>
            <person name="Vollmers J."/>
            <person name="Rivas-Marin E."/>
            <person name="Kohn T."/>
            <person name="Peeters S.H."/>
            <person name="Heuer A."/>
            <person name="Rast P."/>
            <person name="Oberbeckmann S."/>
            <person name="Bunk B."/>
            <person name="Jeske O."/>
            <person name="Meyerdierks A."/>
            <person name="Storesund J.E."/>
            <person name="Kallscheuer N."/>
            <person name="Luecker S."/>
            <person name="Lage O.M."/>
            <person name="Pohl T."/>
            <person name="Merkel B.J."/>
            <person name="Hornburger P."/>
            <person name="Mueller R.-W."/>
            <person name="Bruemmer F."/>
            <person name="Labrenz M."/>
            <person name="Spormann A.M."/>
            <person name="Op den Camp H."/>
            <person name="Overmann J."/>
            <person name="Amann R."/>
            <person name="Jetten M.S.M."/>
            <person name="Mascher T."/>
            <person name="Medema M.H."/>
            <person name="Devos D.P."/>
            <person name="Kaster A.-K."/>
            <person name="Ovreas L."/>
            <person name="Rohde M."/>
            <person name="Galperin M.Y."/>
            <person name="Jogler C."/>
        </authorList>
    </citation>
    <scope>NUCLEOTIDE SEQUENCE [LARGE SCALE GENOMIC DNA]</scope>
    <source>
        <strain evidence="1 2">KS4</strain>
    </source>
</reference>
<dbReference type="AlphaFoldDB" id="A0A517YW07"/>
<dbReference type="KEGG" id="pcor:KS4_24660"/>
<dbReference type="PANTHER" id="PTHR35787:SF1">
    <property type="entry name" value="GLYCEROL UPTAKE OPERON ANTITERMINATOR REGULATORY PROTEIN"/>
    <property type="match status" value="1"/>
</dbReference>
<dbReference type="PIRSF" id="PIRSF016897">
    <property type="entry name" value="GlpP"/>
    <property type="match status" value="1"/>
</dbReference>